<organism evidence="14 15">
    <name type="scientific">Zosterops borbonicus</name>
    <dbReference type="NCBI Taxonomy" id="364589"/>
    <lineage>
        <taxon>Eukaryota</taxon>
        <taxon>Metazoa</taxon>
        <taxon>Chordata</taxon>
        <taxon>Craniata</taxon>
        <taxon>Vertebrata</taxon>
        <taxon>Euteleostomi</taxon>
        <taxon>Archelosauria</taxon>
        <taxon>Archosauria</taxon>
        <taxon>Dinosauria</taxon>
        <taxon>Saurischia</taxon>
        <taxon>Theropoda</taxon>
        <taxon>Coelurosauria</taxon>
        <taxon>Aves</taxon>
        <taxon>Neognathae</taxon>
        <taxon>Neoaves</taxon>
        <taxon>Telluraves</taxon>
        <taxon>Australaves</taxon>
        <taxon>Passeriformes</taxon>
        <taxon>Sylvioidea</taxon>
        <taxon>Zosteropidae</taxon>
        <taxon>Zosterops</taxon>
    </lineage>
</organism>
<evidence type="ECO:0000256" key="12">
    <source>
        <dbReference type="SAM" id="MobiDB-lite"/>
    </source>
</evidence>
<dbReference type="PANTHER" id="PTHR10339">
    <property type="entry name" value="ADP-RIBOSYLTRANSFERASE"/>
    <property type="match status" value="1"/>
</dbReference>
<evidence type="ECO:0000256" key="4">
    <source>
        <dbReference type="ARBA" id="ARBA00022695"/>
    </source>
</evidence>
<keyword evidence="6 10" id="KW-0521">NADP</keyword>
<evidence type="ECO:0000256" key="1">
    <source>
        <dbReference type="ARBA" id="ARBA00009558"/>
    </source>
</evidence>
<dbReference type="InterPro" id="IPR032777">
    <property type="entry name" value="DUF4515"/>
</dbReference>
<evidence type="ECO:0000259" key="13">
    <source>
        <dbReference type="Pfam" id="PF14988"/>
    </source>
</evidence>
<comment type="catalytic activity">
    <reaction evidence="9 10">
        <text>L-arginyl-[protein] + NAD(+) = N(omega)-(ADP-D-ribosyl)-L-arginyl-[protein] + nicotinamide + H(+)</text>
        <dbReference type="Rhea" id="RHEA:19149"/>
        <dbReference type="Rhea" id="RHEA-COMP:10532"/>
        <dbReference type="Rhea" id="RHEA-COMP:15087"/>
        <dbReference type="ChEBI" id="CHEBI:15378"/>
        <dbReference type="ChEBI" id="CHEBI:17154"/>
        <dbReference type="ChEBI" id="CHEBI:29965"/>
        <dbReference type="ChEBI" id="CHEBI:57540"/>
        <dbReference type="ChEBI" id="CHEBI:142554"/>
        <dbReference type="EC" id="2.4.2.31"/>
    </reaction>
</comment>
<sequence length="517" mass="59256">MELLSPVLVLLAGALATSIHLCWREHGGAINIVLNMVPNSSDDQYLSCHFRMMRALPALNRTEFVPRGDFAEAWSKAMALWDSRPYLGPPLQLEQATALLAYTMEEGLYPEFNRATRDLRSTRSQPRCLHVYRGVTVCFVTSLGQIVCFGQFASTSLLKNISLSYGTSTVFEVETCYGADIRHFSHYPEEEEVLIPPFETFKVTNVTHQGNETYIHLRSHGVHSNYNCTWFREFDWDMASKPTKGKDGEAPEETSDTEDPVQERKLYLQEECRTLTQHLDTYLGRAKQLLHGNKCLEKEAQDTQEQSQSYLSCGAKLRQDPPDMLITLNDQNHQDLAQIQAQQEELIPRYTSKEQEVRSALQDTEASASLLDTELEQLEPYKEQKVQAEQKVKALEKELRVTRIRCAEETHAIRSTFQQDKAECEQQFQHRMQELTWGADEVALQALIQHVEEVKAENRLLRQELLDHLQHCEVLRDTKTRLQDQQEQLLRENQCAQGAALSHLHDSRPCSPARSGH</sequence>
<evidence type="ECO:0000256" key="10">
    <source>
        <dbReference type="RuleBase" id="RU361228"/>
    </source>
</evidence>
<dbReference type="PANTHER" id="PTHR10339:SF19">
    <property type="entry name" value="GPI-LINKED NAD(P)(+)--ARGININE ADP-RIBOSYLTRANSFERASE 1"/>
    <property type="match status" value="1"/>
</dbReference>
<feature type="domain" description="DUF4515" evidence="13">
    <location>
        <begin position="319"/>
        <end position="496"/>
    </location>
</feature>
<dbReference type="Pfam" id="PF01129">
    <property type="entry name" value="ART"/>
    <property type="match status" value="2"/>
</dbReference>
<evidence type="ECO:0000256" key="8">
    <source>
        <dbReference type="ARBA" id="ARBA00023157"/>
    </source>
</evidence>
<evidence type="ECO:0000313" key="15">
    <source>
        <dbReference type="Proteomes" id="UP000796761"/>
    </source>
</evidence>
<feature type="compositionally biased region" description="Acidic residues" evidence="12">
    <location>
        <begin position="250"/>
        <end position="260"/>
    </location>
</feature>
<dbReference type="GO" id="GO:0003950">
    <property type="term" value="F:NAD+ poly-ADP-ribosyltransferase activity"/>
    <property type="evidence" value="ECO:0007669"/>
    <property type="project" value="TreeGrafter"/>
</dbReference>
<dbReference type="EMBL" id="SWJQ01000462">
    <property type="protein sequence ID" value="TRZ14079.1"/>
    <property type="molecule type" value="Genomic_DNA"/>
</dbReference>
<keyword evidence="5 10" id="KW-0732">Signal</keyword>
<reference evidence="14" key="1">
    <citation type="submission" date="2019-04" db="EMBL/GenBank/DDBJ databases">
        <title>Genome assembly of Zosterops borbonicus 15179.</title>
        <authorList>
            <person name="Leroy T."/>
            <person name="Anselmetti Y."/>
            <person name="Tilak M.-K."/>
            <person name="Nabholz B."/>
        </authorList>
    </citation>
    <scope>NUCLEOTIDE SEQUENCE</scope>
    <source>
        <strain evidence="14">HGM_15179</strain>
        <tissue evidence="14">Muscle</tissue>
    </source>
</reference>
<dbReference type="InterPro" id="IPR000768">
    <property type="entry name" value="ART"/>
</dbReference>
<dbReference type="Pfam" id="PF14988">
    <property type="entry name" value="DUF4515"/>
    <property type="match status" value="1"/>
</dbReference>
<feature type="coiled-coil region" evidence="11">
    <location>
        <begin position="444"/>
        <end position="499"/>
    </location>
</feature>
<dbReference type="Proteomes" id="UP000796761">
    <property type="component" value="Unassembled WGS sequence"/>
</dbReference>
<dbReference type="OrthoDB" id="2129492at2759"/>
<keyword evidence="2 10" id="KW-0328">Glycosyltransferase</keyword>
<proteinExistence type="inferred from homology"/>
<dbReference type="InterPro" id="IPR050999">
    <property type="entry name" value="ADP-ribosyltransferase_ARG"/>
</dbReference>
<evidence type="ECO:0000256" key="7">
    <source>
        <dbReference type="ARBA" id="ARBA00023027"/>
    </source>
</evidence>
<evidence type="ECO:0000313" key="14">
    <source>
        <dbReference type="EMBL" id="TRZ14079.1"/>
    </source>
</evidence>
<feature type="chain" id="PRO_5035487645" description="NAD(P)(+)--arginine ADP-ribosyltransferase" evidence="10">
    <location>
        <begin position="17"/>
        <end position="517"/>
    </location>
</feature>
<dbReference type="EC" id="2.4.2.31" evidence="10"/>
<feature type="signal peptide" evidence="10">
    <location>
        <begin position="1"/>
        <end position="16"/>
    </location>
</feature>
<name>A0A8K1G9V7_9PASS</name>
<dbReference type="PROSITE" id="PS51996">
    <property type="entry name" value="TR_MART"/>
    <property type="match status" value="1"/>
</dbReference>
<feature type="coiled-coil region" evidence="11">
    <location>
        <begin position="371"/>
        <end position="405"/>
    </location>
</feature>
<evidence type="ECO:0000256" key="3">
    <source>
        <dbReference type="ARBA" id="ARBA00022679"/>
    </source>
</evidence>
<evidence type="ECO:0000256" key="11">
    <source>
        <dbReference type="SAM" id="Coils"/>
    </source>
</evidence>
<keyword evidence="7 10" id="KW-0520">NAD</keyword>
<dbReference type="Gene3D" id="3.90.176.10">
    <property type="entry name" value="Toxin ADP-ribosyltransferase, Chain A, domain 1"/>
    <property type="match status" value="1"/>
</dbReference>
<dbReference type="GO" id="GO:0016779">
    <property type="term" value="F:nucleotidyltransferase activity"/>
    <property type="evidence" value="ECO:0007669"/>
    <property type="project" value="UniProtKB-KW"/>
</dbReference>
<comment type="similarity">
    <text evidence="1 10">Belongs to the Arg-specific ADP-ribosyltransferase family.</text>
</comment>
<evidence type="ECO:0000256" key="5">
    <source>
        <dbReference type="ARBA" id="ARBA00022729"/>
    </source>
</evidence>
<feature type="region of interest" description="Disordered" evidence="12">
    <location>
        <begin position="242"/>
        <end position="261"/>
    </location>
</feature>
<evidence type="ECO:0000256" key="6">
    <source>
        <dbReference type="ARBA" id="ARBA00022857"/>
    </source>
</evidence>
<dbReference type="SUPFAM" id="SSF56399">
    <property type="entry name" value="ADP-ribosylation"/>
    <property type="match status" value="1"/>
</dbReference>
<accession>A0A8K1G9V7</accession>
<evidence type="ECO:0000256" key="9">
    <source>
        <dbReference type="ARBA" id="ARBA00047597"/>
    </source>
</evidence>
<keyword evidence="4" id="KW-0548">Nucleotidyltransferase</keyword>
<evidence type="ECO:0000256" key="2">
    <source>
        <dbReference type="ARBA" id="ARBA00022676"/>
    </source>
</evidence>
<keyword evidence="11" id="KW-0175">Coiled coil</keyword>
<keyword evidence="15" id="KW-1185">Reference proteome</keyword>
<comment type="caution">
    <text evidence="14">The sequence shown here is derived from an EMBL/GenBank/DDBJ whole genome shotgun (WGS) entry which is preliminary data.</text>
</comment>
<dbReference type="AlphaFoldDB" id="A0A8K1G9V7"/>
<gene>
    <name evidence="14" type="ORF">HGM15179_013026</name>
</gene>
<keyword evidence="8" id="KW-1015">Disulfide bond</keyword>
<protein>
    <recommendedName>
        <fullName evidence="10">NAD(P)(+)--arginine ADP-ribosyltransferase</fullName>
        <ecNumber evidence="10">2.4.2.31</ecNumber>
    </recommendedName>
    <alternativeName>
        <fullName evidence="10">Mono(ADP-ribosyl)transferase</fullName>
    </alternativeName>
</protein>
<keyword evidence="3 10" id="KW-0808">Transferase</keyword>
<dbReference type="GO" id="GO:0106274">
    <property type="term" value="F:NAD+-protein-arginine ADP-ribosyltransferase activity"/>
    <property type="evidence" value="ECO:0007669"/>
    <property type="project" value="UniProtKB-EC"/>
</dbReference>